<gene>
    <name evidence="1" type="ORF">Q8791_15545</name>
</gene>
<reference evidence="1 2" key="1">
    <citation type="submission" date="2023-08" db="EMBL/GenBank/DDBJ databases">
        <authorList>
            <person name="Girao M."/>
            <person name="Carvalho M.F."/>
        </authorList>
    </citation>
    <scope>NUCLEOTIDE SEQUENCE [LARGE SCALE GENOMIC DNA]</scope>
    <source>
        <strain evidence="1 2">CT-R113</strain>
    </source>
</reference>
<organism evidence="1 2">
    <name type="scientific">Nocardiopsis codii</name>
    <dbReference type="NCBI Taxonomy" id="3065942"/>
    <lineage>
        <taxon>Bacteria</taxon>
        <taxon>Bacillati</taxon>
        <taxon>Actinomycetota</taxon>
        <taxon>Actinomycetes</taxon>
        <taxon>Streptosporangiales</taxon>
        <taxon>Nocardiopsidaceae</taxon>
        <taxon>Nocardiopsis</taxon>
    </lineage>
</organism>
<evidence type="ECO:0000313" key="2">
    <source>
        <dbReference type="Proteomes" id="UP001356095"/>
    </source>
</evidence>
<sequence>MMFLELLRVAEQTDIETREMQNRRLTARVMRARQREERRAEQALMDLAWSRLC</sequence>
<evidence type="ECO:0000313" key="1">
    <source>
        <dbReference type="EMBL" id="MEE2038639.1"/>
    </source>
</evidence>
<keyword evidence="2" id="KW-1185">Reference proteome</keyword>
<protein>
    <submittedName>
        <fullName evidence="1">Uncharacterized protein</fullName>
    </submittedName>
</protein>
<dbReference type="RefSeq" id="WP_330092421.1">
    <property type="nucleotide sequence ID" value="NZ_JAUZMY010000014.1"/>
</dbReference>
<name>A0ABU7K9R5_9ACTN</name>
<dbReference type="EMBL" id="JAUZMY010000014">
    <property type="protein sequence ID" value="MEE2038639.1"/>
    <property type="molecule type" value="Genomic_DNA"/>
</dbReference>
<proteinExistence type="predicted"/>
<accession>A0ABU7K9R5</accession>
<comment type="caution">
    <text evidence="1">The sequence shown here is derived from an EMBL/GenBank/DDBJ whole genome shotgun (WGS) entry which is preliminary data.</text>
</comment>
<dbReference type="Proteomes" id="UP001356095">
    <property type="component" value="Unassembled WGS sequence"/>
</dbReference>